<dbReference type="PANTHER" id="PTHR12526">
    <property type="entry name" value="GLYCOSYLTRANSFERASE"/>
    <property type="match status" value="1"/>
</dbReference>
<dbReference type="Proteomes" id="UP001378242">
    <property type="component" value="Unassembled WGS sequence"/>
</dbReference>
<dbReference type="InterPro" id="IPR001296">
    <property type="entry name" value="Glyco_trans_1"/>
</dbReference>
<dbReference type="CDD" id="cd03801">
    <property type="entry name" value="GT4_PimA-like"/>
    <property type="match status" value="1"/>
</dbReference>
<dbReference type="EC" id="2.4.-.-" evidence="2"/>
<accession>A0ABU9GE55</accession>
<keyword evidence="2" id="KW-0808">Transferase</keyword>
<dbReference type="RefSeq" id="WP_341542305.1">
    <property type="nucleotide sequence ID" value="NZ_JBAKAP010000006.1"/>
</dbReference>
<protein>
    <submittedName>
        <fullName evidence="2">Glycosyltransferase family 4 protein</fullName>
        <ecNumber evidence="2">2.4.-.-</ecNumber>
    </submittedName>
</protein>
<feature type="domain" description="Glycosyl transferase family 1" evidence="1">
    <location>
        <begin position="182"/>
        <end position="326"/>
    </location>
</feature>
<name>A0ABU9GE55_COBMA</name>
<sequence length="401" mass="44899">MTHPTLQGPRAGHLISLKNLGGAERTFTNFYRMAANERDHHVLLQTPEIHPMLQSVYADFPGRVHDIKRYLGIKIPRQLPWLRDNCQARLLDDEEMQAIVVWNKLRHHPLHFPEHISLIHYEHGAAWFVEPTPEVEDYLSRLDGIICNSHAASRMLKLSLGIRDTLPCKVVRNSIVLPEKASTHPASRFRIGFAGRLTGLKAPVIAIEALRDLKVSVPHAELWIAGTGTLEAALKSLVIEWGLEDSVRFCGLLSDMSEFYSSLDAFICPSWREPFGNVVQEALAHGVPAIVGNVDGLPEQITSGLNGEVLTPGRPKGELARYGEDFVQGPDRVYSPERDAIVQAHVLDSAAIADVLQRWAESPEQRREMGTVAREIIARDFCQQRYCQGIGDFIAEVVDKR</sequence>
<dbReference type="EMBL" id="JBAKAP010000006">
    <property type="protein sequence ID" value="MEL0616734.1"/>
    <property type="molecule type" value="Genomic_DNA"/>
</dbReference>
<proteinExistence type="predicted"/>
<dbReference type="Pfam" id="PF00534">
    <property type="entry name" value="Glycos_transf_1"/>
    <property type="match status" value="1"/>
</dbReference>
<dbReference type="SUPFAM" id="SSF53756">
    <property type="entry name" value="UDP-Glycosyltransferase/glycogen phosphorylase"/>
    <property type="match status" value="1"/>
</dbReference>
<reference evidence="2 3" key="1">
    <citation type="submission" date="2024-02" db="EMBL/GenBank/DDBJ databases">
        <title>Bacteria isolated from the canopy kelp, Nereocystis luetkeana.</title>
        <authorList>
            <person name="Pfister C.A."/>
            <person name="Younker I.T."/>
            <person name="Light S.H."/>
        </authorList>
    </citation>
    <scope>NUCLEOTIDE SEQUENCE [LARGE SCALE GENOMIC DNA]</scope>
    <source>
        <strain evidence="2 3">TI.5.07</strain>
    </source>
</reference>
<organism evidence="2 3">
    <name type="scientific">Cobetia marina</name>
    <name type="common">Deleya marina</name>
    <dbReference type="NCBI Taxonomy" id="28258"/>
    <lineage>
        <taxon>Bacteria</taxon>
        <taxon>Pseudomonadati</taxon>
        <taxon>Pseudomonadota</taxon>
        <taxon>Gammaproteobacteria</taxon>
        <taxon>Oceanospirillales</taxon>
        <taxon>Halomonadaceae</taxon>
        <taxon>Cobetia</taxon>
    </lineage>
</organism>
<dbReference type="GO" id="GO:0016757">
    <property type="term" value="F:glycosyltransferase activity"/>
    <property type="evidence" value="ECO:0007669"/>
    <property type="project" value="UniProtKB-KW"/>
</dbReference>
<evidence type="ECO:0000259" key="1">
    <source>
        <dbReference type="Pfam" id="PF00534"/>
    </source>
</evidence>
<gene>
    <name evidence="2" type="ORF">V6243_07790</name>
</gene>
<keyword evidence="3" id="KW-1185">Reference proteome</keyword>
<comment type="caution">
    <text evidence="2">The sequence shown here is derived from an EMBL/GenBank/DDBJ whole genome shotgun (WGS) entry which is preliminary data.</text>
</comment>
<evidence type="ECO:0000313" key="2">
    <source>
        <dbReference type="EMBL" id="MEL0616734.1"/>
    </source>
</evidence>
<dbReference type="Gene3D" id="3.40.50.2000">
    <property type="entry name" value="Glycogen Phosphorylase B"/>
    <property type="match status" value="2"/>
</dbReference>
<evidence type="ECO:0000313" key="3">
    <source>
        <dbReference type="Proteomes" id="UP001378242"/>
    </source>
</evidence>
<keyword evidence="2" id="KW-0328">Glycosyltransferase</keyword>